<dbReference type="InterPro" id="IPR052603">
    <property type="entry name" value="EFCB6"/>
</dbReference>
<protein>
    <recommendedName>
        <fullName evidence="3">EF-hand domain-containing protein</fullName>
    </recommendedName>
</protein>
<dbReference type="PANTHER" id="PTHR20875">
    <property type="entry name" value="EF-HAND CALCIUM-BINDING DOMAIN-CONTAINING PROTEIN 6-RELATED"/>
    <property type="match status" value="1"/>
</dbReference>
<dbReference type="AlphaFoldDB" id="A0AAW1SWG8"/>
<accession>A0AAW1SWG8</accession>
<reference evidence="1 2" key="1">
    <citation type="journal article" date="2024" name="Nat. Commun.">
        <title>Phylogenomics reveals the evolutionary origins of lichenization in chlorophyte algae.</title>
        <authorList>
            <person name="Puginier C."/>
            <person name="Libourel C."/>
            <person name="Otte J."/>
            <person name="Skaloud P."/>
            <person name="Haon M."/>
            <person name="Grisel S."/>
            <person name="Petersen M."/>
            <person name="Berrin J.G."/>
            <person name="Delaux P.M."/>
            <person name="Dal Grande F."/>
            <person name="Keller J."/>
        </authorList>
    </citation>
    <scope>NUCLEOTIDE SEQUENCE [LARGE SCALE GENOMIC DNA]</scope>
    <source>
        <strain evidence="1 2">SAG 2523</strain>
    </source>
</reference>
<evidence type="ECO:0008006" key="3">
    <source>
        <dbReference type="Google" id="ProtNLM"/>
    </source>
</evidence>
<gene>
    <name evidence="1" type="ORF">WJX84_009323</name>
</gene>
<dbReference type="PANTHER" id="PTHR20875:SF0">
    <property type="entry name" value="GH12158P"/>
    <property type="match status" value="1"/>
</dbReference>
<comment type="caution">
    <text evidence="1">The sequence shown here is derived from an EMBL/GenBank/DDBJ whole genome shotgun (WGS) entry which is preliminary data.</text>
</comment>
<organism evidence="1 2">
    <name type="scientific">Apatococcus fuscideae</name>
    <dbReference type="NCBI Taxonomy" id="2026836"/>
    <lineage>
        <taxon>Eukaryota</taxon>
        <taxon>Viridiplantae</taxon>
        <taxon>Chlorophyta</taxon>
        <taxon>core chlorophytes</taxon>
        <taxon>Trebouxiophyceae</taxon>
        <taxon>Chlorellales</taxon>
        <taxon>Chlorellaceae</taxon>
        <taxon>Apatococcus</taxon>
    </lineage>
</organism>
<dbReference type="SUPFAM" id="SSF47473">
    <property type="entry name" value="EF-hand"/>
    <property type="match status" value="1"/>
</dbReference>
<name>A0AAW1SWG8_9CHLO</name>
<proteinExistence type="predicted"/>
<evidence type="ECO:0000313" key="1">
    <source>
        <dbReference type="EMBL" id="KAK9859331.1"/>
    </source>
</evidence>
<sequence>MGAQDPYQESLRRLKTIVYKNRIRLKDFFIDFDKLRTGWIWENQFLAQLSGPALGGHMRQDQLQALADGHRRKETSNLYKVDYRSFCDEVDKVFTLRELEKTPLTFVPAEPYELLDKTRYDFCSKELGNGKDYQVEMLLDSLRQSCKMRGMEVKPFFDEVAQDVVNHVRVPQFKQCLTVGLGFRDLSEQQQELLTEKYLDDEYGDLVNYAAFARRVDPCA</sequence>
<keyword evidence="2" id="KW-1185">Reference proteome</keyword>
<dbReference type="EMBL" id="JALJOV010000887">
    <property type="protein sequence ID" value="KAK9859331.1"/>
    <property type="molecule type" value="Genomic_DNA"/>
</dbReference>
<dbReference type="InterPro" id="IPR011992">
    <property type="entry name" value="EF-hand-dom_pair"/>
</dbReference>
<dbReference type="Proteomes" id="UP001485043">
    <property type="component" value="Unassembled WGS sequence"/>
</dbReference>
<evidence type="ECO:0000313" key="2">
    <source>
        <dbReference type="Proteomes" id="UP001485043"/>
    </source>
</evidence>